<dbReference type="Proteomes" id="UP001337655">
    <property type="component" value="Unassembled WGS sequence"/>
</dbReference>
<evidence type="ECO:0000256" key="4">
    <source>
        <dbReference type="ARBA" id="ARBA00022737"/>
    </source>
</evidence>
<keyword evidence="3" id="KW-0853">WD repeat</keyword>
<dbReference type="GO" id="GO:0005789">
    <property type="term" value="C:endoplasmic reticulum membrane"/>
    <property type="evidence" value="ECO:0007669"/>
    <property type="project" value="InterPro"/>
</dbReference>
<evidence type="ECO:0000256" key="8">
    <source>
        <dbReference type="SAM" id="MobiDB-lite"/>
    </source>
</evidence>
<proteinExistence type="predicted"/>
<dbReference type="GO" id="GO:0045540">
    <property type="term" value="P:regulation of cholesterol biosynthetic process"/>
    <property type="evidence" value="ECO:0007669"/>
    <property type="project" value="TreeGrafter"/>
</dbReference>
<evidence type="ECO:0000256" key="1">
    <source>
        <dbReference type="ARBA" id="ARBA00004240"/>
    </source>
</evidence>
<dbReference type="InterPro" id="IPR030225">
    <property type="entry name" value="SCAP"/>
</dbReference>
<keyword evidence="7 9" id="KW-0472">Membrane</keyword>
<dbReference type="InterPro" id="IPR053958">
    <property type="entry name" value="HMGCR/SNAP/NPC1-like_SSD"/>
</dbReference>
<evidence type="ECO:0000256" key="5">
    <source>
        <dbReference type="ARBA" id="ARBA00022824"/>
    </source>
</evidence>
<feature type="transmembrane region" description="Helical" evidence="9">
    <location>
        <begin position="588"/>
        <end position="611"/>
    </location>
</feature>
<evidence type="ECO:0000256" key="9">
    <source>
        <dbReference type="SAM" id="Phobius"/>
    </source>
</evidence>
<feature type="transmembrane region" description="Helical" evidence="9">
    <location>
        <begin position="391"/>
        <end position="418"/>
    </location>
</feature>
<keyword evidence="12" id="KW-1185">Reference proteome</keyword>
<feature type="transmembrane region" description="Helical" evidence="9">
    <location>
        <begin position="293"/>
        <end position="317"/>
    </location>
</feature>
<feature type="transmembrane region" description="Helical" evidence="9">
    <location>
        <begin position="264"/>
        <end position="281"/>
    </location>
</feature>
<keyword evidence="4" id="KW-0677">Repeat</keyword>
<evidence type="ECO:0000313" key="12">
    <source>
        <dbReference type="Proteomes" id="UP001337655"/>
    </source>
</evidence>
<feature type="transmembrane region" description="Helical" evidence="9">
    <location>
        <begin position="362"/>
        <end position="385"/>
    </location>
</feature>
<gene>
    <name evidence="11" type="ORF">LTR77_009500</name>
</gene>
<dbReference type="PROSITE" id="PS50156">
    <property type="entry name" value="SSD"/>
    <property type="match status" value="1"/>
</dbReference>
<evidence type="ECO:0000256" key="6">
    <source>
        <dbReference type="ARBA" id="ARBA00023034"/>
    </source>
</evidence>
<comment type="subcellular location">
    <subcellularLocation>
        <location evidence="1">Endoplasmic reticulum</location>
    </subcellularLocation>
    <subcellularLocation>
        <location evidence="2">Golgi apparatus membrane</location>
    </subcellularLocation>
</comment>
<feature type="domain" description="SSD" evidence="10">
    <location>
        <begin position="262"/>
        <end position="420"/>
    </location>
</feature>
<dbReference type="AlphaFoldDB" id="A0AAV9NY11"/>
<dbReference type="PANTHER" id="PTHR46378:SF1">
    <property type="entry name" value="STEROL REGULATORY ELEMENT-BINDING PROTEIN CLEAVAGE-ACTIVATING PROTEIN"/>
    <property type="match status" value="1"/>
</dbReference>
<feature type="compositionally biased region" description="Basic residues" evidence="8">
    <location>
        <begin position="988"/>
        <end position="997"/>
    </location>
</feature>
<dbReference type="RefSeq" id="XP_064655032.1">
    <property type="nucleotide sequence ID" value="XM_064806727.1"/>
</dbReference>
<evidence type="ECO:0000259" key="10">
    <source>
        <dbReference type="PROSITE" id="PS50156"/>
    </source>
</evidence>
<dbReference type="InterPro" id="IPR000731">
    <property type="entry name" value="SSD"/>
</dbReference>
<comment type="caution">
    <text evidence="11">The sequence shown here is derived from an EMBL/GenBank/DDBJ whole genome shotgun (WGS) entry which is preliminary data.</text>
</comment>
<evidence type="ECO:0000256" key="3">
    <source>
        <dbReference type="ARBA" id="ARBA00022574"/>
    </source>
</evidence>
<reference evidence="11 12" key="1">
    <citation type="submission" date="2023-08" db="EMBL/GenBank/DDBJ databases">
        <title>Black Yeasts Isolated from many extreme environments.</title>
        <authorList>
            <person name="Coleine C."/>
            <person name="Stajich J.E."/>
            <person name="Selbmann L."/>
        </authorList>
    </citation>
    <scope>NUCLEOTIDE SEQUENCE [LARGE SCALE GENOMIC DNA]</scope>
    <source>
        <strain evidence="11 12">CCFEE 5935</strain>
    </source>
</reference>
<accession>A0AAV9NY11</accession>
<dbReference type="GO" id="GO:0032934">
    <property type="term" value="F:sterol binding"/>
    <property type="evidence" value="ECO:0007669"/>
    <property type="project" value="InterPro"/>
</dbReference>
<evidence type="ECO:0000313" key="11">
    <source>
        <dbReference type="EMBL" id="KAK5164836.1"/>
    </source>
</evidence>
<keyword evidence="9" id="KW-0812">Transmembrane</keyword>
<protein>
    <recommendedName>
        <fullName evidence="10">SSD domain-containing protein</fullName>
    </recommendedName>
</protein>
<organism evidence="11 12">
    <name type="scientific">Saxophila tyrrhenica</name>
    <dbReference type="NCBI Taxonomy" id="1690608"/>
    <lineage>
        <taxon>Eukaryota</taxon>
        <taxon>Fungi</taxon>
        <taxon>Dikarya</taxon>
        <taxon>Ascomycota</taxon>
        <taxon>Pezizomycotina</taxon>
        <taxon>Dothideomycetes</taxon>
        <taxon>Dothideomycetidae</taxon>
        <taxon>Mycosphaerellales</taxon>
        <taxon>Extremaceae</taxon>
        <taxon>Saxophila</taxon>
    </lineage>
</organism>
<evidence type="ECO:0000256" key="7">
    <source>
        <dbReference type="ARBA" id="ARBA00023136"/>
    </source>
</evidence>
<dbReference type="Pfam" id="PF12349">
    <property type="entry name" value="Sterol-sensing"/>
    <property type="match status" value="1"/>
</dbReference>
<dbReference type="GO" id="GO:0032936">
    <property type="term" value="C:SREBP-SCAP complex"/>
    <property type="evidence" value="ECO:0007669"/>
    <property type="project" value="TreeGrafter"/>
</dbReference>
<keyword evidence="9" id="KW-1133">Transmembrane helix</keyword>
<keyword evidence="5" id="KW-0256">Endoplasmic reticulum</keyword>
<feature type="region of interest" description="Disordered" evidence="8">
    <location>
        <begin position="975"/>
        <end position="1000"/>
    </location>
</feature>
<dbReference type="GO" id="GO:0032933">
    <property type="term" value="P:SREBP signaling pathway"/>
    <property type="evidence" value="ECO:0007669"/>
    <property type="project" value="InterPro"/>
</dbReference>
<dbReference type="GeneID" id="89930831"/>
<evidence type="ECO:0000256" key="2">
    <source>
        <dbReference type="ARBA" id="ARBA00004394"/>
    </source>
</evidence>
<dbReference type="GO" id="GO:0000139">
    <property type="term" value="C:Golgi membrane"/>
    <property type="evidence" value="ECO:0007669"/>
    <property type="project" value="UniProtKB-SubCell"/>
</dbReference>
<feature type="transmembrane region" description="Helical" evidence="9">
    <location>
        <begin position="39"/>
        <end position="61"/>
    </location>
</feature>
<keyword evidence="6" id="KW-0333">Golgi apparatus</keyword>
<sequence length="1101" mass="121523">MIWYLLYPLRGTTQPPRLSSNHPIRRGFYRHGRTTAQHWLVTMLVSVAIAMGFSYPTILLAENPTAGFATFPHHVWTTAKPLEGNPNRADVEMRQVWVHGSYMKALDKGVLNNALDIQQSLVGGEPLTSNQVPSLHDKLRSSTLDWGYHSPLMYWNNSHETIDEDGDILQTINDKARSTSSLLNVALRPASVFAGKKFQRSKLIAADALVITLMNKVQDGIGAQWRKRMSSLTSSCTLFPRDGQVTRNKVYEFSIIPLSLKENFALSIAYCCMALYVLLSLRRIKAFHSRFGLVYTAITQMTCSIMSSFTICGILKINLSMIPQNAYPFVVLVLGIENMFRLINAVVAYPPTMATELRLANALGDIGPVIVATAVQNLIMLALLSRVVSPGVAAFCVFACIAALFDVFFLLTFFIAVLNVDIRRFELQDALARANQSRPRRKPSPVHHHTWFDALVHGRLPFSTRMAGTAVTTTFILSLNYHFFEQKEKATSLRHLLQLIKNGPPMLDEFDSFAPPPINASLTPGQWMRMQDFDTAKEVMRLAKPGADSFIVRVFSPLIVVLPGADRTDVDEEEAWSSAFRSFAVGHFYPVAVAVVFIVAFVAVLMNFLLYTDHEEDELRMDGEEEQDAVKVGSVALPHKLDIIKMFTSQKGALVTIGLDRTIAITTLDASQRAQRIMCFSGEALSTIQWPIYSTAVDDNCEWIACHCADDRILLYSCVKASFVNPSIDYPDDNPPVLFKFVRLPSLEGSQLHFLALTSGGRLATTNVDTGTSAVKRLEHSSLLGAAMQEMSTQGRRLVVFTDQAQIIAYSWIDGRWTQTVTQSLPVRTTYGRLTGRVRLEQTAELGSEVCVVITSRDVLFLDAQTFATLSQVNVDDHDPSLAGFMLGQGKQCASCGSPALRSMALVTEGISEYERSVVTLSATTGKDAALCLKAGDASCNPVRTAQRTTQKVENTGAWSIVNSQAVLGLRKQHHEQFNGAAPPRPSVRSRRTKRSKPQSEEIDLAWEAYRLSIDGSLDAVQVLASDSTDAGPDNSLYVSNAGPAVAIDGQTIAVAFGNTVKVITSTRRGSMVRRATGRTFERQQQPEVMKDSSAILTRPP</sequence>
<dbReference type="PANTHER" id="PTHR46378">
    <property type="entry name" value="STEROL REGULATORY ELEMENT-BINDING PROTEIN CLEAVAGE-ACTIVATING PROTEIN"/>
    <property type="match status" value="1"/>
</dbReference>
<name>A0AAV9NY11_9PEZI</name>
<dbReference type="EMBL" id="JAVRRT010000018">
    <property type="protein sequence ID" value="KAK5164836.1"/>
    <property type="molecule type" value="Genomic_DNA"/>
</dbReference>